<reference evidence="1" key="1">
    <citation type="submission" date="2014-11" db="EMBL/GenBank/DDBJ databases">
        <authorList>
            <person name="Amaro Gonzalez C."/>
        </authorList>
    </citation>
    <scope>NUCLEOTIDE SEQUENCE</scope>
</reference>
<dbReference type="EMBL" id="GBXM01023019">
    <property type="protein sequence ID" value="JAH85558.1"/>
    <property type="molecule type" value="Transcribed_RNA"/>
</dbReference>
<proteinExistence type="predicted"/>
<dbReference type="AlphaFoldDB" id="A0A0E9W7V2"/>
<reference evidence="1" key="2">
    <citation type="journal article" date="2015" name="Fish Shellfish Immunol.">
        <title>Early steps in the European eel (Anguilla anguilla)-Vibrio vulnificus interaction in the gills: Role of the RtxA13 toxin.</title>
        <authorList>
            <person name="Callol A."/>
            <person name="Pajuelo D."/>
            <person name="Ebbesson L."/>
            <person name="Teles M."/>
            <person name="MacKenzie S."/>
            <person name="Amaro C."/>
        </authorList>
    </citation>
    <scope>NUCLEOTIDE SEQUENCE</scope>
</reference>
<accession>A0A0E9W7V2</accession>
<evidence type="ECO:0000313" key="1">
    <source>
        <dbReference type="EMBL" id="JAH85558.1"/>
    </source>
</evidence>
<name>A0A0E9W7V2_ANGAN</name>
<sequence>MSYQKKHALYSFWLSIYSDSW</sequence>
<protein>
    <submittedName>
        <fullName evidence="1">Uncharacterized protein</fullName>
    </submittedName>
</protein>
<organism evidence="1">
    <name type="scientific">Anguilla anguilla</name>
    <name type="common">European freshwater eel</name>
    <name type="synonym">Muraena anguilla</name>
    <dbReference type="NCBI Taxonomy" id="7936"/>
    <lineage>
        <taxon>Eukaryota</taxon>
        <taxon>Metazoa</taxon>
        <taxon>Chordata</taxon>
        <taxon>Craniata</taxon>
        <taxon>Vertebrata</taxon>
        <taxon>Euteleostomi</taxon>
        <taxon>Actinopterygii</taxon>
        <taxon>Neopterygii</taxon>
        <taxon>Teleostei</taxon>
        <taxon>Anguilliformes</taxon>
        <taxon>Anguillidae</taxon>
        <taxon>Anguilla</taxon>
    </lineage>
</organism>